<protein>
    <recommendedName>
        <fullName evidence="6">Serine protease</fullName>
        <ecNumber evidence="6">3.4.21.-</ecNumber>
    </recommendedName>
</protein>
<evidence type="ECO:0000256" key="2">
    <source>
        <dbReference type="ARBA" id="ARBA00022670"/>
    </source>
</evidence>
<evidence type="ECO:0000256" key="1">
    <source>
        <dbReference type="ARBA" id="ARBA00008764"/>
    </source>
</evidence>
<reference evidence="8 9" key="1">
    <citation type="submission" date="2023-01" db="EMBL/GenBank/DDBJ databases">
        <title>Thalassococcus onchidii sp. nov., isolated from a marine invertebrate from the South China Sea.</title>
        <authorList>
            <person name="Xu S."/>
            <person name="Liu Z."/>
            <person name="Xu Y."/>
        </authorList>
    </citation>
    <scope>NUCLEOTIDE SEQUENCE [LARGE SCALE GENOMIC DNA]</scope>
    <source>
        <strain evidence="8 9">KCTC 32084</strain>
    </source>
</reference>
<evidence type="ECO:0000256" key="4">
    <source>
        <dbReference type="ARBA" id="ARBA00022801"/>
    </source>
</evidence>
<keyword evidence="2 6" id="KW-0645">Protease</keyword>
<dbReference type="RefSeq" id="WP_271430592.1">
    <property type="nucleotide sequence ID" value="NZ_JAQIOY010000001.1"/>
</dbReference>
<dbReference type="InterPro" id="IPR043504">
    <property type="entry name" value="Peptidase_S1_PA_chymotrypsin"/>
</dbReference>
<feature type="domain" description="Peptidase S1" evidence="7">
    <location>
        <begin position="10"/>
        <end position="214"/>
    </location>
</feature>
<dbReference type="Proteomes" id="UP001210720">
    <property type="component" value="Unassembled WGS sequence"/>
</dbReference>
<gene>
    <name evidence="8" type="ORF">PFY00_00685</name>
</gene>
<keyword evidence="4 6" id="KW-0378">Hydrolase</keyword>
<dbReference type="PRINTS" id="PR00839">
    <property type="entry name" value="V8PROTEASE"/>
</dbReference>
<dbReference type="EC" id="3.4.21.-" evidence="6"/>
<sequence>MDRRGELLGWEAIGRVDTGHGYCTGTLIARDIVLTAAHCLFNTRGQPISAQTVSFKAGYHHGQQIAHRQVIQWVAPEGFNSKPGAEIDAELIANDVALLKLDRAIVSAEADPFRVLQGAAAGAKVSVVSYGRGRDEVLSRQAKCSVKGRYRDGILGFDCDVTFGSSGAPVFIREDGRLRILSIISGGTAPGEAGSIAYGMTLPPVVDALMTRLRRDAALPKASAGAKRISVGGGNNTGAKFVRP</sequence>
<comment type="caution">
    <text evidence="8">The sequence shown here is derived from an EMBL/GenBank/DDBJ whole genome shotgun (WGS) entry which is preliminary data.</text>
</comment>
<evidence type="ECO:0000313" key="8">
    <source>
        <dbReference type="EMBL" id="MDA7423227.1"/>
    </source>
</evidence>
<keyword evidence="5 6" id="KW-0720">Serine protease</keyword>
<evidence type="ECO:0000256" key="3">
    <source>
        <dbReference type="ARBA" id="ARBA00022729"/>
    </source>
</evidence>
<dbReference type="PANTHER" id="PTHR15462:SF8">
    <property type="entry name" value="SERINE PROTEASE"/>
    <property type="match status" value="1"/>
</dbReference>
<proteinExistence type="inferred from homology"/>
<dbReference type="SUPFAM" id="SSF50494">
    <property type="entry name" value="Trypsin-like serine proteases"/>
    <property type="match status" value="1"/>
</dbReference>
<dbReference type="PROSITE" id="PS50240">
    <property type="entry name" value="TRYPSIN_DOM"/>
    <property type="match status" value="1"/>
</dbReference>
<name>A0ABT4XMT6_9RHOB</name>
<dbReference type="InterPro" id="IPR008256">
    <property type="entry name" value="Peptidase_S1B"/>
</dbReference>
<dbReference type="InterPro" id="IPR018114">
    <property type="entry name" value="TRYPSIN_HIS"/>
</dbReference>
<dbReference type="PROSITE" id="PS00134">
    <property type="entry name" value="TRYPSIN_HIS"/>
    <property type="match status" value="1"/>
</dbReference>
<organism evidence="8 9">
    <name type="scientific">Thalassococcus lentus</name>
    <dbReference type="NCBI Taxonomy" id="1210524"/>
    <lineage>
        <taxon>Bacteria</taxon>
        <taxon>Pseudomonadati</taxon>
        <taxon>Pseudomonadota</taxon>
        <taxon>Alphaproteobacteria</taxon>
        <taxon>Rhodobacterales</taxon>
        <taxon>Roseobacteraceae</taxon>
        <taxon>Thalassococcus</taxon>
    </lineage>
</organism>
<keyword evidence="9" id="KW-1185">Reference proteome</keyword>
<evidence type="ECO:0000256" key="5">
    <source>
        <dbReference type="ARBA" id="ARBA00022825"/>
    </source>
</evidence>
<dbReference type="PANTHER" id="PTHR15462">
    <property type="entry name" value="SERINE PROTEASE"/>
    <property type="match status" value="1"/>
</dbReference>
<comment type="similarity">
    <text evidence="1 6">Belongs to the peptidase S1B family.</text>
</comment>
<evidence type="ECO:0000256" key="6">
    <source>
        <dbReference type="RuleBase" id="RU004296"/>
    </source>
</evidence>
<dbReference type="Gene3D" id="2.40.10.10">
    <property type="entry name" value="Trypsin-like serine proteases"/>
    <property type="match status" value="2"/>
</dbReference>
<dbReference type="Pfam" id="PF13365">
    <property type="entry name" value="Trypsin_2"/>
    <property type="match status" value="1"/>
</dbReference>
<keyword evidence="3" id="KW-0732">Signal</keyword>
<accession>A0ABT4XMT6</accession>
<evidence type="ECO:0000313" key="9">
    <source>
        <dbReference type="Proteomes" id="UP001210720"/>
    </source>
</evidence>
<evidence type="ECO:0000259" key="7">
    <source>
        <dbReference type="PROSITE" id="PS50240"/>
    </source>
</evidence>
<dbReference type="InterPro" id="IPR001254">
    <property type="entry name" value="Trypsin_dom"/>
</dbReference>
<dbReference type="EMBL" id="JAQIOY010000001">
    <property type="protein sequence ID" value="MDA7423227.1"/>
    <property type="molecule type" value="Genomic_DNA"/>
</dbReference>
<dbReference type="InterPro" id="IPR009003">
    <property type="entry name" value="Peptidase_S1_PA"/>
</dbReference>
<dbReference type="InterPro" id="IPR050966">
    <property type="entry name" value="Glutamyl_endopeptidase"/>
</dbReference>